<proteinExistence type="predicted"/>
<evidence type="ECO:0000313" key="1">
    <source>
        <dbReference type="EMBL" id="MBB5232967.1"/>
    </source>
</evidence>
<comment type="caution">
    <text evidence="1">The sequence shown here is derived from an EMBL/GenBank/DDBJ whole genome shotgun (WGS) entry which is preliminary data.</text>
</comment>
<dbReference type="Proteomes" id="UP000525389">
    <property type="component" value="Unassembled WGS sequence"/>
</dbReference>
<keyword evidence="2" id="KW-1185">Reference proteome</keyword>
<dbReference type="EMBL" id="JACHFN010000001">
    <property type="protein sequence ID" value="MBB5232967.1"/>
    <property type="molecule type" value="Genomic_DNA"/>
</dbReference>
<name>A0A7W8GCC9_9DEIO</name>
<dbReference type="AlphaFoldDB" id="A0A7W8GCC9"/>
<accession>A0A7W8GCC9</accession>
<reference evidence="1 2" key="1">
    <citation type="submission" date="2020-08" db="EMBL/GenBank/DDBJ databases">
        <title>Genomic Encyclopedia of Type Strains, Phase IV (KMG-IV): sequencing the most valuable type-strain genomes for metagenomic binning, comparative biology and taxonomic classification.</title>
        <authorList>
            <person name="Goeker M."/>
        </authorList>
    </citation>
    <scope>NUCLEOTIDE SEQUENCE [LARGE SCALE GENOMIC DNA]</scope>
    <source>
        <strain evidence="1 2">DSM 101791</strain>
    </source>
</reference>
<evidence type="ECO:0000313" key="2">
    <source>
        <dbReference type="Proteomes" id="UP000525389"/>
    </source>
</evidence>
<sequence>MITEVLPDSHGQLWVTVGSRTLHVQLHPLRGGQRLLPLHLPRVFSKVSVHEGGLGLLWPGGATVSLQTLSSHRDTPWLTHLGVVPPRERYRPLLPILRHGTPGAALRDQPERHHVQRMFALREGELDSVLRAYPVPEGLMLHRLHDLGVFLGHHLYPDLPVALLRRPWLYAAHRCPREQHLHTMLSCLTFGRLDLVEDPLWALVRAEVAG</sequence>
<gene>
    <name evidence="1" type="ORF">HNQ09_000384</name>
</gene>
<protein>
    <submittedName>
        <fullName evidence="1">Uncharacterized protein</fullName>
    </submittedName>
</protein>
<dbReference type="RefSeq" id="WP_184024633.1">
    <property type="nucleotide sequence ID" value="NZ_JACHFN010000001.1"/>
</dbReference>
<organism evidence="1 2">
    <name type="scientific">Deinococcus budaensis</name>
    <dbReference type="NCBI Taxonomy" id="1665626"/>
    <lineage>
        <taxon>Bacteria</taxon>
        <taxon>Thermotogati</taxon>
        <taxon>Deinococcota</taxon>
        <taxon>Deinococci</taxon>
        <taxon>Deinococcales</taxon>
        <taxon>Deinococcaceae</taxon>
        <taxon>Deinococcus</taxon>
    </lineage>
</organism>